<dbReference type="SUPFAM" id="SSF47384">
    <property type="entry name" value="Homodimeric domain of signal transducing histidine kinase"/>
    <property type="match status" value="1"/>
</dbReference>
<feature type="domain" description="Histidine kinase" evidence="11">
    <location>
        <begin position="248"/>
        <end position="469"/>
    </location>
</feature>
<dbReference type="InterPro" id="IPR004358">
    <property type="entry name" value="Sig_transdc_His_kin-like_C"/>
</dbReference>
<dbReference type="InterPro" id="IPR001789">
    <property type="entry name" value="Sig_transdc_resp-reg_receiver"/>
</dbReference>
<reference evidence="13 14" key="1">
    <citation type="submission" date="2023-10" db="EMBL/GenBank/DDBJ databases">
        <title>Psychrosphaera aquimaarina strain SW33 isolated from seawater.</title>
        <authorList>
            <person name="Bayburt H."/>
            <person name="Kim J.M."/>
            <person name="Choi B.J."/>
            <person name="Jeon C.O."/>
        </authorList>
    </citation>
    <scope>NUCLEOTIDE SEQUENCE [LARGE SCALE GENOMIC DNA]</scope>
    <source>
        <strain evidence="13 14">KCTC 52743</strain>
    </source>
</reference>
<evidence type="ECO:0000259" key="11">
    <source>
        <dbReference type="PROSITE" id="PS50109"/>
    </source>
</evidence>
<dbReference type="EC" id="2.7.13.3" evidence="3"/>
<evidence type="ECO:0000256" key="2">
    <source>
        <dbReference type="ARBA" id="ARBA00004141"/>
    </source>
</evidence>
<evidence type="ECO:0000256" key="5">
    <source>
        <dbReference type="ARBA" id="ARBA00022692"/>
    </source>
</evidence>
<evidence type="ECO:0000256" key="6">
    <source>
        <dbReference type="ARBA" id="ARBA00022989"/>
    </source>
</evidence>
<dbReference type="PROSITE" id="PS50109">
    <property type="entry name" value="HIS_KIN"/>
    <property type="match status" value="1"/>
</dbReference>
<evidence type="ECO:0000256" key="9">
    <source>
        <dbReference type="PROSITE-ProRule" id="PRU00169"/>
    </source>
</evidence>
<organism evidence="13 14">
    <name type="scientific">Psychrosphaera aquimarina</name>
    <dbReference type="NCBI Taxonomy" id="2044854"/>
    <lineage>
        <taxon>Bacteria</taxon>
        <taxon>Pseudomonadati</taxon>
        <taxon>Pseudomonadota</taxon>
        <taxon>Gammaproteobacteria</taxon>
        <taxon>Alteromonadales</taxon>
        <taxon>Pseudoalteromonadaceae</taxon>
        <taxon>Psychrosphaera</taxon>
    </lineage>
</organism>
<comment type="catalytic activity">
    <reaction evidence="1">
        <text>ATP + protein L-histidine = ADP + protein N-phospho-L-histidine.</text>
        <dbReference type="EC" id="2.7.13.3"/>
    </reaction>
</comment>
<dbReference type="Pfam" id="PF13675">
    <property type="entry name" value="PilJ"/>
    <property type="match status" value="1"/>
</dbReference>
<keyword evidence="6 10" id="KW-1133">Transmembrane helix</keyword>
<evidence type="ECO:0000256" key="1">
    <source>
        <dbReference type="ARBA" id="ARBA00000085"/>
    </source>
</evidence>
<accession>A0ABU3R2Y1</accession>
<dbReference type="InterPro" id="IPR029095">
    <property type="entry name" value="NarX-like_N"/>
</dbReference>
<evidence type="ECO:0000256" key="10">
    <source>
        <dbReference type="SAM" id="Phobius"/>
    </source>
</evidence>
<dbReference type="Gene3D" id="1.10.287.130">
    <property type="match status" value="1"/>
</dbReference>
<dbReference type="CDD" id="cd00082">
    <property type="entry name" value="HisKA"/>
    <property type="match status" value="1"/>
</dbReference>
<gene>
    <name evidence="13" type="ORF">RT723_12385</name>
</gene>
<comment type="caution">
    <text evidence="13">The sequence shown here is derived from an EMBL/GenBank/DDBJ whole genome shotgun (WGS) entry which is preliminary data.</text>
</comment>
<dbReference type="PROSITE" id="PS50110">
    <property type="entry name" value="RESPONSE_REGULATORY"/>
    <property type="match status" value="2"/>
</dbReference>
<keyword evidence="7" id="KW-0902">Two-component regulatory system</keyword>
<dbReference type="SMART" id="SM00388">
    <property type="entry name" value="HisKA"/>
    <property type="match status" value="1"/>
</dbReference>
<dbReference type="InterPro" id="IPR036890">
    <property type="entry name" value="HATPase_C_sf"/>
</dbReference>
<name>A0ABU3R2Y1_9GAMM</name>
<feature type="modified residue" description="4-aspartylphosphate" evidence="9">
    <location>
        <position position="677"/>
    </location>
</feature>
<keyword evidence="14" id="KW-1185">Reference proteome</keyword>
<feature type="domain" description="Response regulatory" evidence="12">
    <location>
        <begin position="619"/>
        <end position="743"/>
    </location>
</feature>
<evidence type="ECO:0000259" key="12">
    <source>
        <dbReference type="PROSITE" id="PS50110"/>
    </source>
</evidence>
<dbReference type="InterPro" id="IPR005467">
    <property type="entry name" value="His_kinase_dom"/>
</dbReference>
<dbReference type="SMART" id="SM00448">
    <property type="entry name" value="REC"/>
    <property type="match status" value="2"/>
</dbReference>
<dbReference type="CDD" id="cd00156">
    <property type="entry name" value="REC"/>
    <property type="match status" value="1"/>
</dbReference>
<evidence type="ECO:0000313" key="13">
    <source>
        <dbReference type="EMBL" id="MDU0113780.1"/>
    </source>
</evidence>
<dbReference type="InterPro" id="IPR003661">
    <property type="entry name" value="HisK_dim/P_dom"/>
</dbReference>
<dbReference type="PANTHER" id="PTHR45339:SF1">
    <property type="entry name" value="HYBRID SIGNAL TRANSDUCTION HISTIDINE KINASE J"/>
    <property type="match status" value="1"/>
</dbReference>
<keyword evidence="4 9" id="KW-0597">Phosphoprotein</keyword>
<feature type="transmembrane region" description="Helical" evidence="10">
    <location>
        <begin position="196"/>
        <end position="214"/>
    </location>
</feature>
<comment type="subcellular location">
    <subcellularLocation>
        <location evidence="2">Membrane</location>
        <topology evidence="2">Multi-pass membrane protein</topology>
    </subcellularLocation>
</comment>
<dbReference type="SUPFAM" id="SSF52172">
    <property type="entry name" value="CheY-like"/>
    <property type="match status" value="2"/>
</dbReference>
<dbReference type="Gene3D" id="3.40.50.2300">
    <property type="match status" value="2"/>
</dbReference>
<evidence type="ECO:0000256" key="7">
    <source>
        <dbReference type="ARBA" id="ARBA00023012"/>
    </source>
</evidence>
<dbReference type="SUPFAM" id="SSF55874">
    <property type="entry name" value="ATPase domain of HSP90 chaperone/DNA topoisomerase II/histidine kinase"/>
    <property type="match status" value="1"/>
</dbReference>
<dbReference type="Pfam" id="PF00072">
    <property type="entry name" value="Response_reg"/>
    <property type="match status" value="2"/>
</dbReference>
<evidence type="ECO:0000256" key="8">
    <source>
        <dbReference type="ARBA" id="ARBA00023136"/>
    </source>
</evidence>
<dbReference type="InterPro" id="IPR003594">
    <property type="entry name" value="HATPase_dom"/>
</dbReference>
<dbReference type="Pfam" id="PF00512">
    <property type="entry name" value="HisKA"/>
    <property type="match status" value="1"/>
</dbReference>
<evidence type="ECO:0000256" key="3">
    <source>
        <dbReference type="ARBA" id="ARBA00012438"/>
    </source>
</evidence>
<feature type="domain" description="Response regulatory" evidence="12">
    <location>
        <begin position="489"/>
        <end position="604"/>
    </location>
</feature>
<evidence type="ECO:0000313" key="14">
    <source>
        <dbReference type="Proteomes" id="UP001257914"/>
    </source>
</evidence>
<proteinExistence type="predicted"/>
<sequence length="755" mass="84200">MSLVLNNKLRKQIKLRYSLALSFIAILISSSFFIISSVLQSQRDDAVIINIAGMQRMLSQKISLHANQIIRTDNLTAPNPSLVSQLNKLKAAVNKFETNQEVLEGLLKEQSSNGLVPAEVSHILYAEPSLLKSRIINYVDAAKKLLIQVESQSVQTLAWNYNDDETDSLLKDLNQVVVALELSAQLKVDSMSNIETAIFLSTLLILLLELFFIFKPLERQIMRNVEDLEEAKDAAELANVAKSEFLANMSHELRTPLNGIMGMQELARSESDPVKRESFLVQAVASSKHLLKLINEVLDLAKIEAKKMYLEQTDFSLNQLLDQCFAPFIVLCQRKSIELNITNPKEFPAYLKGDSTRLTQVINNLLSNALKFTEQGKIDINIQLEELDNTKVKLQMSINDSGIGIDSTQLASIFDKFTQADGSTTRKFGGTGLGLNITRDLVEMMQGEIQVESEVNKGSRFQFFVMLDKSDKKLEALTPLTNSLNKDSLIVVVDDLENSRIYLKSLIKKMGLACLTFDSAEAFQKEQANIGSIAVLVVDYQMPEVDGIRLIELHKAHDANCKYMVVTAAPEAISLADRQELGHVPILEKPVKPEIFNKKLSSLLCENTNNKQFDTPVLNILLAEDNSINAQIAINMLERIGHKVEWVVNGNEAVEKVCSQQEGSQLNDCQFDLVLMDVNMPEMNGLEATRIIRESYKGNLPIVALTANAFASDINESLNAGMNAHLTKPIKMDELSKLISQIQQGDKLNILMSDI</sequence>
<dbReference type="InterPro" id="IPR036097">
    <property type="entry name" value="HisK_dim/P_sf"/>
</dbReference>
<dbReference type="InterPro" id="IPR011006">
    <property type="entry name" value="CheY-like_superfamily"/>
</dbReference>
<dbReference type="PRINTS" id="PR00344">
    <property type="entry name" value="BCTRLSENSOR"/>
</dbReference>
<dbReference type="EMBL" id="JAWCUA010000010">
    <property type="protein sequence ID" value="MDU0113780.1"/>
    <property type="molecule type" value="Genomic_DNA"/>
</dbReference>
<dbReference type="Proteomes" id="UP001257914">
    <property type="component" value="Unassembled WGS sequence"/>
</dbReference>
<feature type="transmembrane region" description="Helical" evidence="10">
    <location>
        <begin position="20"/>
        <end position="39"/>
    </location>
</feature>
<dbReference type="PANTHER" id="PTHR45339">
    <property type="entry name" value="HYBRID SIGNAL TRANSDUCTION HISTIDINE KINASE J"/>
    <property type="match status" value="1"/>
</dbReference>
<dbReference type="CDD" id="cd17546">
    <property type="entry name" value="REC_hyHK_CKI1_RcsC-like"/>
    <property type="match status" value="1"/>
</dbReference>
<keyword evidence="8 10" id="KW-0472">Membrane</keyword>
<protein>
    <recommendedName>
        <fullName evidence="3">histidine kinase</fullName>
        <ecNumber evidence="3">2.7.13.3</ecNumber>
    </recommendedName>
</protein>
<evidence type="ECO:0000256" key="4">
    <source>
        <dbReference type="ARBA" id="ARBA00022553"/>
    </source>
</evidence>
<dbReference type="RefSeq" id="WP_315947382.1">
    <property type="nucleotide sequence ID" value="NZ_JAWCUA010000010.1"/>
</dbReference>
<dbReference type="SMART" id="SM00387">
    <property type="entry name" value="HATPase_c"/>
    <property type="match status" value="1"/>
</dbReference>
<keyword evidence="5 10" id="KW-0812">Transmembrane</keyword>
<dbReference type="Pfam" id="PF02518">
    <property type="entry name" value="HATPase_c"/>
    <property type="match status" value="1"/>
</dbReference>
<dbReference type="CDD" id="cd16922">
    <property type="entry name" value="HATPase_EvgS-ArcB-TorS-like"/>
    <property type="match status" value="1"/>
</dbReference>
<dbReference type="Gene3D" id="3.30.565.10">
    <property type="entry name" value="Histidine kinase-like ATPase, C-terminal domain"/>
    <property type="match status" value="1"/>
</dbReference>
<feature type="modified residue" description="4-aspartylphosphate" evidence="9">
    <location>
        <position position="539"/>
    </location>
</feature>